<protein>
    <submittedName>
        <fullName evidence="2">Uncharacterized protein</fullName>
    </submittedName>
</protein>
<evidence type="ECO:0000256" key="1">
    <source>
        <dbReference type="SAM" id="Phobius"/>
    </source>
</evidence>
<dbReference type="PANTHER" id="PTHR37577:SF1">
    <property type="entry name" value="INTEGRAL MEMBRANE PROTEIN"/>
    <property type="match status" value="1"/>
</dbReference>
<feature type="transmembrane region" description="Helical" evidence="1">
    <location>
        <begin position="91"/>
        <end position="115"/>
    </location>
</feature>
<feature type="transmembrane region" description="Helical" evidence="1">
    <location>
        <begin position="287"/>
        <end position="305"/>
    </location>
</feature>
<accession>A0A9P4UWC5</accession>
<reference evidence="2" key="1">
    <citation type="journal article" date="2020" name="Stud. Mycol.">
        <title>101 Dothideomycetes genomes: a test case for predicting lifestyles and emergence of pathogens.</title>
        <authorList>
            <person name="Haridas S."/>
            <person name="Albert R."/>
            <person name="Binder M."/>
            <person name="Bloem J."/>
            <person name="Labutti K."/>
            <person name="Salamov A."/>
            <person name="Andreopoulos B."/>
            <person name="Baker S."/>
            <person name="Barry K."/>
            <person name="Bills G."/>
            <person name="Bluhm B."/>
            <person name="Cannon C."/>
            <person name="Castanera R."/>
            <person name="Culley D."/>
            <person name="Daum C."/>
            <person name="Ezra D."/>
            <person name="Gonzalez J."/>
            <person name="Henrissat B."/>
            <person name="Kuo A."/>
            <person name="Liang C."/>
            <person name="Lipzen A."/>
            <person name="Lutzoni F."/>
            <person name="Magnuson J."/>
            <person name="Mondo S."/>
            <person name="Nolan M."/>
            <person name="Ohm R."/>
            <person name="Pangilinan J."/>
            <person name="Park H.-J."/>
            <person name="Ramirez L."/>
            <person name="Alfaro M."/>
            <person name="Sun H."/>
            <person name="Tritt A."/>
            <person name="Yoshinaga Y."/>
            <person name="Zwiers L.-H."/>
            <person name="Turgeon B."/>
            <person name="Goodwin S."/>
            <person name="Spatafora J."/>
            <person name="Crous P."/>
            <person name="Grigoriev I."/>
        </authorList>
    </citation>
    <scope>NUCLEOTIDE SEQUENCE</scope>
    <source>
        <strain evidence="2">CBS 125425</strain>
    </source>
</reference>
<evidence type="ECO:0000313" key="3">
    <source>
        <dbReference type="Proteomes" id="UP000799444"/>
    </source>
</evidence>
<dbReference type="EMBL" id="ML996206">
    <property type="protein sequence ID" value="KAF2730917.1"/>
    <property type="molecule type" value="Genomic_DNA"/>
</dbReference>
<comment type="caution">
    <text evidence="2">The sequence shown here is derived from an EMBL/GenBank/DDBJ whole genome shotgun (WGS) entry which is preliminary data.</text>
</comment>
<dbReference type="AlphaFoldDB" id="A0A9P4UWC5"/>
<gene>
    <name evidence="2" type="ORF">EJ04DRAFT_567287</name>
</gene>
<keyword evidence="1" id="KW-0812">Transmembrane</keyword>
<keyword evidence="3" id="KW-1185">Reference proteome</keyword>
<dbReference type="OrthoDB" id="5427664at2759"/>
<organism evidence="2 3">
    <name type="scientific">Polyplosphaeria fusca</name>
    <dbReference type="NCBI Taxonomy" id="682080"/>
    <lineage>
        <taxon>Eukaryota</taxon>
        <taxon>Fungi</taxon>
        <taxon>Dikarya</taxon>
        <taxon>Ascomycota</taxon>
        <taxon>Pezizomycotina</taxon>
        <taxon>Dothideomycetes</taxon>
        <taxon>Pleosporomycetidae</taxon>
        <taxon>Pleosporales</taxon>
        <taxon>Tetraplosphaeriaceae</taxon>
        <taxon>Polyplosphaeria</taxon>
    </lineage>
</organism>
<feature type="transmembrane region" description="Helical" evidence="1">
    <location>
        <begin position="248"/>
        <end position="267"/>
    </location>
</feature>
<evidence type="ECO:0000313" key="2">
    <source>
        <dbReference type="EMBL" id="KAF2730917.1"/>
    </source>
</evidence>
<dbReference type="InterPro" id="IPR053018">
    <property type="entry name" value="Elsinochrome_Biosynth-Asso"/>
</dbReference>
<dbReference type="PANTHER" id="PTHR37577">
    <property type="entry name" value="INTEGRAL MEMBRANE PROTEIN"/>
    <property type="match status" value="1"/>
</dbReference>
<name>A0A9P4UWC5_9PLEO</name>
<proteinExistence type="predicted"/>
<keyword evidence="1" id="KW-1133">Transmembrane helix</keyword>
<dbReference type="Proteomes" id="UP000799444">
    <property type="component" value="Unassembled WGS sequence"/>
</dbReference>
<sequence>MVASILSAVITIVYIVVGWYKNWIRGFPHNSVDDEMTAVFRQPARGPNRHVPVSTKAQKNFETTILAFGDQQLVMSLALLISMHIKGDITVYTFQVASAMAWFLSTTHLATLMALKEHFREKTLARYCRIAFMISNTALLLAGQIQSNGMLGFTSWTAVRCIKADQFTYDVMDLFYALTFAERTWFFEYVALLCNLEPAGGSEKWPTSLQRYNERIARCNGEFGVYLYASAHFCVWFEAMVGSLFWEILWLALPLAYGLTGIAVGWVNCSQPPGSSDTCWSKVLEMGLGQMIPLITLLLPLFSFLESFAEAHAPDNAEALETVETVNRLVDNQPTEDSMNRTEAEFVTASQSNHPCLTVTNSVEKQSIIQPGMYPGIMFDRGTVFVLERLRGIG</sequence>
<feature type="transmembrane region" description="Helical" evidence="1">
    <location>
        <begin position="6"/>
        <end position="24"/>
    </location>
</feature>
<keyword evidence="1" id="KW-0472">Membrane</keyword>